<proteinExistence type="predicted"/>
<dbReference type="EMBL" id="FR904344">
    <property type="protein sequence ID" value="CDQ60244.1"/>
    <property type="molecule type" value="Genomic_DNA"/>
</dbReference>
<evidence type="ECO:0000313" key="2">
    <source>
        <dbReference type="Proteomes" id="UP000193380"/>
    </source>
</evidence>
<organism evidence="1 2">
    <name type="scientific">Oncorhynchus mykiss</name>
    <name type="common">Rainbow trout</name>
    <name type="synonym">Salmo gairdneri</name>
    <dbReference type="NCBI Taxonomy" id="8022"/>
    <lineage>
        <taxon>Eukaryota</taxon>
        <taxon>Metazoa</taxon>
        <taxon>Chordata</taxon>
        <taxon>Craniata</taxon>
        <taxon>Vertebrata</taxon>
        <taxon>Euteleostomi</taxon>
        <taxon>Actinopterygii</taxon>
        <taxon>Neopterygii</taxon>
        <taxon>Teleostei</taxon>
        <taxon>Protacanthopterygii</taxon>
        <taxon>Salmoniformes</taxon>
        <taxon>Salmonidae</taxon>
        <taxon>Salmoninae</taxon>
        <taxon>Oncorhynchus</taxon>
    </lineage>
</organism>
<sequence length="157" mass="17936">MRRKEKRLLQFAGLLIAALLFLPNVGLWSLYRDRVFENSPEIVEGPGGILQIQGLNVRPRNNAQLGRDGMRRKDWHDYDAIRRDATRSGNGEQGKPFPLTDADRVDQAYRENGFNIYVSDRISLNRSVADIRHPNSFCLREKVKDDEAVAEAWPSNG</sequence>
<evidence type="ECO:0000313" key="1">
    <source>
        <dbReference type="EMBL" id="CDQ60244.1"/>
    </source>
</evidence>
<name>A0A060W4U7_ONCMY</name>
<dbReference type="Proteomes" id="UP000193380">
    <property type="component" value="Unassembled WGS sequence"/>
</dbReference>
<dbReference type="STRING" id="8022.A0A060W4U7"/>
<dbReference type="AlphaFoldDB" id="A0A060W4U7"/>
<reference evidence="1" key="2">
    <citation type="submission" date="2014-03" db="EMBL/GenBank/DDBJ databases">
        <authorList>
            <person name="Genoscope - CEA"/>
        </authorList>
    </citation>
    <scope>NUCLEOTIDE SEQUENCE</scope>
</reference>
<evidence type="ECO:0008006" key="3">
    <source>
        <dbReference type="Google" id="ProtNLM"/>
    </source>
</evidence>
<dbReference type="Gene3D" id="3.90.550.10">
    <property type="entry name" value="Spore Coat Polysaccharide Biosynthesis Protein SpsA, Chain A"/>
    <property type="match status" value="1"/>
</dbReference>
<gene>
    <name evidence="1" type="ORF">GSONMT00081349001</name>
</gene>
<protein>
    <recommendedName>
        <fullName evidence="3">Polypeptide N-acetylgalactosaminyltransferase 10</fullName>
    </recommendedName>
</protein>
<accession>A0A060W4U7</accession>
<dbReference type="PaxDb" id="8022-A0A060W4U7"/>
<reference evidence="1" key="1">
    <citation type="journal article" date="2014" name="Nat. Commun.">
        <title>The rainbow trout genome provides novel insights into evolution after whole-genome duplication in vertebrates.</title>
        <authorList>
            <person name="Berthelot C."/>
            <person name="Brunet F."/>
            <person name="Chalopin D."/>
            <person name="Juanchich A."/>
            <person name="Bernard M."/>
            <person name="Noel B."/>
            <person name="Bento P."/>
            <person name="Da Silva C."/>
            <person name="Labadie K."/>
            <person name="Alberti A."/>
            <person name="Aury J.M."/>
            <person name="Louis A."/>
            <person name="Dehais P."/>
            <person name="Bardou P."/>
            <person name="Montfort J."/>
            <person name="Klopp C."/>
            <person name="Cabau C."/>
            <person name="Gaspin C."/>
            <person name="Thorgaard G.H."/>
            <person name="Boussaha M."/>
            <person name="Quillet E."/>
            <person name="Guyomard R."/>
            <person name="Galiana D."/>
            <person name="Bobe J."/>
            <person name="Volff J.N."/>
            <person name="Genet C."/>
            <person name="Wincker P."/>
            <person name="Jaillon O."/>
            <person name="Roest Crollius H."/>
            <person name="Guiguen Y."/>
        </authorList>
    </citation>
    <scope>NUCLEOTIDE SEQUENCE [LARGE SCALE GENOMIC DNA]</scope>
</reference>
<dbReference type="InterPro" id="IPR029044">
    <property type="entry name" value="Nucleotide-diphossugar_trans"/>
</dbReference>